<dbReference type="Gene3D" id="2.40.128.260">
    <property type="entry name" value="Type IV secretion system, VirB10/TraB/TrbI"/>
    <property type="match status" value="1"/>
</dbReference>
<feature type="region of interest" description="Disordered" evidence="6">
    <location>
        <begin position="207"/>
        <end position="231"/>
    </location>
</feature>
<dbReference type="EMBL" id="JACIJC010000001">
    <property type="protein sequence ID" value="MBB5684986.1"/>
    <property type="molecule type" value="Genomic_DNA"/>
</dbReference>
<comment type="caution">
    <text evidence="8">The sequence shown here is derived from an EMBL/GenBank/DDBJ whole genome shotgun (WGS) entry which is preliminary data.</text>
</comment>
<evidence type="ECO:0000256" key="4">
    <source>
        <dbReference type="ARBA" id="ARBA00022989"/>
    </source>
</evidence>
<keyword evidence="4 7" id="KW-1133">Transmembrane helix</keyword>
<protein>
    <submittedName>
        <fullName evidence="8">Type IV secretion system protein VirB10</fullName>
    </submittedName>
</protein>
<sequence>MTQAPLSGANSAPIAPAALPGPAAPSDAPPQSNAPPKPVTQTDHPVASPPAAPVTKPAAKVDPETLTLRAHPVRAIRFKRSVIIGLASAASVALVGTAWLAFKRPSLPQISQARDTGEMAKPSTEALNALPASYGDVPKLGPPLPGDLGRTILAHQRAMADEAPAMPHDDGLTRAALDQAIAERKSARESGLMANTVRGTAVAPAMLQSEGPDPNAAARTVSLDPEKDPNAQMRKADFVSTRDGQGDVNPHEVAPAPSPFTLSAGSVIAGSLISGLRSDLPGLVTAQVTERVFDSATGRILLIPQGARLIGSYDSVVAFGQKRALVVWQRIIFPNGSSLRIENVPASDASGYAGLADKVDFHSWALLKGVALSTLLGVGANLTFAGESDLVQAIRESTQQNASRAGDQITSKNLQIQPTITIRPGASVRLVVHRDLILSPWKE</sequence>
<comment type="similarity">
    <text evidence="2">Belongs to the TrbI/VirB10 family.</text>
</comment>
<evidence type="ECO:0000313" key="8">
    <source>
        <dbReference type="EMBL" id="MBB5684986.1"/>
    </source>
</evidence>
<feature type="region of interest" description="Disordered" evidence="6">
    <location>
        <begin position="1"/>
        <end position="60"/>
    </location>
</feature>
<name>A0A7W9AGC0_9SPHN</name>
<keyword evidence="3 7" id="KW-0812">Transmembrane</keyword>
<evidence type="ECO:0000256" key="2">
    <source>
        <dbReference type="ARBA" id="ARBA00010265"/>
    </source>
</evidence>
<evidence type="ECO:0000256" key="6">
    <source>
        <dbReference type="SAM" id="MobiDB-lite"/>
    </source>
</evidence>
<dbReference type="Proteomes" id="UP000549617">
    <property type="component" value="Unassembled WGS sequence"/>
</dbReference>
<dbReference type="CDD" id="cd16429">
    <property type="entry name" value="VirB10"/>
    <property type="match status" value="1"/>
</dbReference>
<evidence type="ECO:0000256" key="1">
    <source>
        <dbReference type="ARBA" id="ARBA00004167"/>
    </source>
</evidence>
<dbReference type="InterPro" id="IPR042217">
    <property type="entry name" value="T4SS_VirB10/TrbI"/>
</dbReference>
<evidence type="ECO:0000256" key="3">
    <source>
        <dbReference type="ARBA" id="ARBA00022692"/>
    </source>
</evidence>
<organism evidence="8 9">
    <name type="scientific">Sphingobium boeckii</name>
    <dbReference type="NCBI Taxonomy" id="1082345"/>
    <lineage>
        <taxon>Bacteria</taxon>
        <taxon>Pseudomonadati</taxon>
        <taxon>Pseudomonadota</taxon>
        <taxon>Alphaproteobacteria</taxon>
        <taxon>Sphingomonadales</taxon>
        <taxon>Sphingomonadaceae</taxon>
        <taxon>Sphingobium</taxon>
    </lineage>
</organism>
<dbReference type="RefSeq" id="WP_184015768.1">
    <property type="nucleotide sequence ID" value="NZ_JACIJC010000001.1"/>
</dbReference>
<reference evidence="8 9" key="1">
    <citation type="submission" date="2020-08" db="EMBL/GenBank/DDBJ databases">
        <title>Genomic Encyclopedia of Type Strains, Phase IV (KMG-IV): sequencing the most valuable type-strain genomes for metagenomic binning, comparative biology and taxonomic classification.</title>
        <authorList>
            <person name="Goeker M."/>
        </authorList>
    </citation>
    <scope>NUCLEOTIDE SEQUENCE [LARGE SCALE GENOMIC DNA]</scope>
    <source>
        <strain evidence="8 9">DSM 25079</strain>
    </source>
</reference>
<keyword evidence="9" id="KW-1185">Reference proteome</keyword>
<dbReference type="Pfam" id="PF03743">
    <property type="entry name" value="TrbI"/>
    <property type="match status" value="1"/>
</dbReference>
<gene>
    <name evidence="8" type="ORF">FHS49_000977</name>
</gene>
<proteinExistence type="inferred from homology"/>
<dbReference type="AlphaFoldDB" id="A0A7W9AGC0"/>
<feature type="transmembrane region" description="Helical" evidence="7">
    <location>
        <begin position="82"/>
        <end position="102"/>
    </location>
</feature>
<evidence type="ECO:0000256" key="7">
    <source>
        <dbReference type="SAM" id="Phobius"/>
    </source>
</evidence>
<accession>A0A7W9AGC0</accession>
<dbReference type="GO" id="GO:0016020">
    <property type="term" value="C:membrane"/>
    <property type="evidence" value="ECO:0007669"/>
    <property type="project" value="UniProtKB-SubCell"/>
</dbReference>
<dbReference type="InterPro" id="IPR005498">
    <property type="entry name" value="T4SS_VirB10/TraB/TrbI"/>
</dbReference>
<evidence type="ECO:0000256" key="5">
    <source>
        <dbReference type="ARBA" id="ARBA00023136"/>
    </source>
</evidence>
<feature type="compositionally biased region" description="Low complexity" evidence="6">
    <location>
        <begin position="11"/>
        <end position="31"/>
    </location>
</feature>
<feature type="compositionally biased region" description="Polar residues" evidence="6">
    <location>
        <begin position="1"/>
        <end position="10"/>
    </location>
</feature>
<keyword evidence="5 7" id="KW-0472">Membrane</keyword>
<evidence type="ECO:0000313" key="9">
    <source>
        <dbReference type="Proteomes" id="UP000549617"/>
    </source>
</evidence>
<comment type="subcellular location">
    <subcellularLocation>
        <location evidence="1">Membrane</location>
        <topology evidence="1">Single-pass membrane protein</topology>
    </subcellularLocation>
</comment>